<dbReference type="FunCoup" id="R7UWD3">
    <property type="interactions" value="525"/>
</dbReference>
<evidence type="ECO:0000313" key="6">
    <source>
        <dbReference type="EnsemblMetazoa" id="CapteP228321"/>
    </source>
</evidence>
<dbReference type="AlphaFoldDB" id="R7UWD3"/>
<dbReference type="SMART" id="SM00462">
    <property type="entry name" value="PTB"/>
    <property type="match status" value="1"/>
</dbReference>
<dbReference type="InterPro" id="IPR011993">
    <property type="entry name" value="PH-like_dom_sf"/>
</dbReference>
<feature type="region of interest" description="Disordered" evidence="3">
    <location>
        <begin position="363"/>
        <end position="382"/>
    </location>
</feature>
<dbReference type="SUPFAM" id="SSF50729">
    <property type="entry name" value="PH domain-like"/>
    <property type="match status" value="1"/>
</dbReference>
<dbReference type="EMBL" id="KB297336">
    <property type="protein sequence ID" value="ELU10629.1"/>
    <property type="molecule type" value="Genomic_DNA"/>
</dbReference>
<feature type="compositionally biased region" description="Polar residues" evidence="3">
    <location>
        <begin position="336"/>
        <end position="354"/>
    </location>
</feature>
<evidence type="ECO:0000259" key="4">
    <source>
        <dbReference type="PROSITE" id="PS01179"/>
    </source>
</evidence>
<dbReference type="EMBL" id="AMQN01005993">
    <property type="status" value="NOT_ANNOTATED_CDS"/>
    <property type="molecule type" value="Genomic_DNA"/>
</dbReference>
<dbReference type="Pfam" id="PF06311">
    <property type="entry name" value="NumbF"/>
    <property type="match status" value="1"/>
</dbReference>
<keyword evidence="1" id="KW-0217">Developmental protein</keyword>
<dbReference type="Pfam" id="PF00640">
    <property type="entry name" value="PID"/>
    <property type="match status" value="1"/>
</dbReference>
<dbReference type="EnsemblMetazoa" id="CapteT228321">
    <property type="protein sequence ID" value="CapteP228321"/>
    <property type="gene ID" value="CapteG228321"/>
</dbReference>
<name>R7UWD3_CAPTE</name>
<reference evidence="7" key="1">
    <citation type="submission" date="2012-12" db="EMBL/GenBank/DDBJ databases">
        <authorList>
            <person name="Hellsten U."/>
            <person name="Grimwood J."/>
            <person name="Chapman J.A."/>
            <person name="Shapiro H."/>
            <person name="Aerts A."/>
            <person name="Otillar R.P."/>
            <person name="Terry A.Y."/>
            <person name="Boore J.L."/>
            <person name="Simakov O."/>
            <person name="Marletaz F."/>
            <person name="Cho S.-J."/>
            <person name="Edsinger-Gonzales E."/>
            <person name="Havlak P."/>
            <person name="Kuo D.-H."/>
            <person name="Larsson T."/>
            <person name="Lv J."/>
            <person name="Arendt D."/>
            <person name="Savage R."/>
            <person name="Osoegawa K."/>
            <person name="de Jong P."/>
            <person name="Lindberg D.R."/>
            <person name="Seaver E.C."/>
            <person name="Weisblat D.A."/>
            <person name="Putnam N.H."/>
            <person name="Grigoriev I.V."/>
            <person name="Rokhsar D.S."/>
        </authorList>
    </citation>
    <scope>NUCLEOTIDE SEQUENCE</scope>
    <source>
        <strain evidence="7">I ESC-2004</strain>
    </source>
</reference>
<feature type="domain" description="PID" evidence="4">
    <location>
        <begin position="6"/>
        <end position="113"/>
    </location>
</feature>
<dbReference type="OMA" id="CEQAVKQ"/>
<dbReference type="InterPro" id="IPR010449">
    <property type="entry name" value="Numb_domain"/>
</dbReference>
<reference evidence="6" key="3">
    <citation type="submission" date="2015-06" db="UniProtKB">
        <authorList>
            <consortium name="EnsemblMetazoa"/>
        </authorList>
    </citation>
    <scope>IDENTIFICATION</scope>
</reference>
<feature type="compositionally biased region" description="Polar residues" evidence="3">
    <location>
        <begin position="369"/>
        <end position="382"/>
    </location>
</feature>
<dbReference type="HOGENOM" id="CLU_031797_4_2_1"/>
<sequence>MTVCEEACKALRSQSKGKYQRAILYVSGEALRVVDEINKGLILDQTIEKVSFCAPDPHNLKGFSYICRDGTSRRWMCHGFMAVKDSGERLSHAVGVAFTVCLEKKQEREKEAVSVAFNDKGTSFTRTGSFRQATLTERLEDPQSAIVAEPVPQKQIFNPYAVQRPHAKDAMLERQGSFRGFTKLAESSPFKRQLSLRLNELPSTLDRQKQVLNQQSSVDNGFSPIPEASPSKEDVDSIAALCQEVSQGLNALGGPKPNNNMQNFQHTSSIPAAEKGLQNNNPWATSSSVAESWLASSATVAASPFAPPPPPPQGASPSFNPASRAPHLAEVRSHSLDSTQRNGSTAAWSATPQATTFDPFDAAWAASGRPSSTNPFQTPDNVTTAFKVNL</sequence>
<protein>
    <recommendedName>
        <fullName evidence="4">PID domain-containing protein</fullName>
    </recommendedName>
</protein>
<organism evidence="5">
    <name type="scientific">Capitella teleta</name>
    <name type="common">Polychaete worm</name>
    <dbReference type="NCBI Taxonomy" id="283909"/>
    <lineage>
        <taxon>Eukaryota</taxon>
        <taxon>Metazoa</taxon>
        <taxon>Spiralia</taxon>
        <taxon>Lophotrochozoa</taxon>
        <taxon>Annelida</taxon>
        <taxon>Polychaeta</taxon>
        <taxon>Sedentaria</taxon>
        <taxon>Scolecida</taxon>
        <taxon>Capitellidae</taxon>
        <taxon>Capitella</taxon>
    </lineage>
</organism>
<feature type="compositionally biased region" description="Pro residues" evidence="3">
    <location>
        <begin position="305"/>
        <end position="314"/>
    </location>
</feature>
<feature type="region of interest" description="Disordered" evidence="3">
    <location>
        <begin position="214"/>
        <end position="234"/>
    </location>
</feature>
<evidence type="ECO:0000256" key="2">
    <source>
        <dbReference type="ARBA" id="ARBA00022553"/>
    </source>
</evidence>
<dbReference type="GO" id="GO:0005737">
    <property type="term" value="C:cytoplasm"/>
    <property type="evidence" value="ECO:0007669"/>
    <property type="project" value="TreeGrafter"/>
</dbReference>
<proteinExistence type="predicted"/>
<dbReference type="OrthoDB" id="10070446at2759"/>
<keyword evidence="7" id="KW-1185">Reference proteome</keyword>
<dbReference type="Gene3D" id="2.30.29.30">
    <property type="entry name" value="Pleckstrin-homology domain (PH domain)/Phosphotyrosine-binding domain (PTB)"/>
    <property type="match status" value="1"/>
</dbReference>
<accession>R7UWD3</accession>
<dbReference type="Proteomes" id="UP000014760">
    <property type="component" value="Unassembled WGS sequence"/>
</dbReference>
<dbReference type="STRING" id="283909.R7UWD3"/>
<keyword evidence="2" id="KW-0597">Phosphoprotein</keyword>
<dbReference type="PROSITE" id="PS01179">
    <property type="entry name" value="PID"/>
    <property type="match status" value="1"/>
</dbReference>
<dbReference type="PANTHER" id="PTHR47368:SF2">
    <property type="entry name" value="PID DOMAIN-CONTAINING PROTEIN"/>
    <property type="match status" value="1"/>
</dbReference>
<evidence type="ECO:0000313" key="7">
    <source>
        <dbReference type="Proteomes" id="UP000014760"/>
    </source>
</evidence>
<dbReference type="InterPro" id="IPR006020">
    <property type="entry name" value="PTB/PI_dom"/>
</dbReference>
<gene>
    <name evidence="5" type="ORF">CAPTEDRAFT_228321</name>
</gene>
<dbReference type="PANTHER" id="PTHR47368">
    <property type="entry name" value="NUMB"/>
    <property type="match status" value="1"/>
</dbReference>
<dbReference type="InterPro" id="IPR016698">
    <property type="entry name" value="Numb/numb-like"/>
</dbReference>
<evidence type="ECO:0000256" key="1">
    <source>
        <dbReference type="ARBA" id="ARBA00022473"/>
    </source>
</evidence>
<evidence type="ECO:0000313" key="5">
    <source>
        <dbReference type="EMBL" id="ELU10629.1"/>
    </source>
</evidence>
<reference evidence="5 7" key="2">
    <citation type="journal article" date="2013" name="Nature">
        <title>Insights into bilaterian evolution from three spiralian genomes.</title>
        <authorList>
            <person name="Simakov O."/>
            <person name="Marletaz F."/>
            <person name="Cho S.J."/>
            <person name="Edsinger-Gonzales E."/>
            <person name="Havlak P."/>
            <person name="Hellsten U."/>
            <person name="Kuo D.H."/>
            <person name="Larsson T."/>
            <person name="Lv J."/>
            <person name="Arendt D."/>
            <person name="Savage R."/>
            <person name="Osoegawa K."/>
            <person name="de Jong P."/>
            <person name="Grimwood J."/>
            <person name="Chapman J.A."/>
            <person name="Shapiro H."/>
            <person name="Aerts A."/>
            <person name="Otillar R.P."/>
            <person name="Terry A.Y."/>
            <person name="Boore J.L."/>
            <person name="Grigoriev I.V."/>
            <person name="Lindberg D.R."/>
            <person name="Seaver E.C."/>
            <person name="Weisblat D.A."/>
            <person name="Putnam N.H."/>
            <person name="Rokhsar D.S."/>
        </authorList>
    </citation>
    <scope>NUCLEOTIDE SEQUENCE</scope>
    <source>
        <strain evidence="5 7">I ESC-2004</strain>
    </source>
</reference>
<evidence type="ECO:0000256" key="3">
    <source>
        <dbReference type="SAM" id="MobiDB-lite"/>
    </source>
</evidence>
<feature type="region of interest" description="Disordered" evidence="3">
    <location>
        <begin position="303"/>
        <end position="354"/>
    </location>
</feature>